<dbReference type="GO" id="GO:0032221">
    <property type="term" value="C:Rpd3S complex"/>
    <property type="evidence" value="ECO:0007669"/>
    <property type="project" value="TreeGrafter"/>
</dbReference>
<dbReference type="InterPro" id="IPR013083">
    <property type="entry name" value="Znf_RING/FYVE/PHD"/>
</dbReference>
<dbReference type="PANTHER" id="PTHR47636:SF1">
    <property type="entry name" value="TRANSCRIPTIONAL REGULATORY PROTEIN RCO1"/>
    <property type="match status" value="1"/>
</dbReference>
<accession>A0A8H4PLV7</accession>
<dbReference type="OrthoDB" id="5876363at2759"/>
<dbReference type="InterPro" id="IPR019786">
    <property type="entry name" value="Zinc_finger_PHD-type_CS"/>
</dbReference>
<feature type="compositionally biased region" description="Basic residues" evidence="5">
    <location>
        <begin position="636"/>
        <end position="653"/>
    </location>
</feature>
<dbReference type="EMBL" id="JAAVMX010000008">
    <property type="protein sequence ID" value="KAF4505389.1"/>
    <property type="molecule type" value="Genomic_DNA"/>
</dbReference>
<evidence type="ECO:0000256" key="4">
    <source>
        <dbReference type="PROSITE-ProRule" id="PRU00146"/>
    </source>
</evidence>
<dbReference type="PROSITE" id="PS50016">
    <property type="entry name" value="ZF_PHD_2"/>
    <property type="match status" value="1"/>
</dbReference>
<dbReference type="Gene3D" id="2.30.30.1150">
    <property type="match status" value="1"/>
</dbReference>
<feature type="region of interest" description="Disordered" evidence="5">
    <location>
        <begin position="1"/>
        <end position="35"/>
    </location>
</feature>
<feature type="compositionally biased region" description="Pro residues" evidence="5">
    <location>
        <begin position="112"/>
        <end position="131"/>
    </location>
</feature>
<feature type="region of interest" description="Disordered" evidence="5">
    <location>
        <begin position="94"/>
        <end position="247"/>
    </location>
</feature>
<feature type="compositionally biased region" description="Polar residues" evidence="5">
    <location>
        <begin position="552"/>
        <end position="563"/>
    </location>
</feature>
<feature type="domain" description="PHD-type" evidence="6">
    <location>
        <begin position="684"/>
        <end position="731"/>
    </location>
</feature>
<feature type="compositionally biased region" description="Basic residues" evidence="5">
    <location>
        <begin position="390"/>
        <end position="403"/>
    </location>
</feature>
<gene>
    <name evidence="7" type="ORF">G6O67_007345</name>
</gene>
<evidence type="ECO:0000313" key="8">
    <source>
        <dbReference type="Proteomes" id="UP000557566"/>
    </source>
</evidence>
<feature type="compositionally biased region" description="Basic and acidic residues" evidence="5">
    <location>
        <begin position="138"/>
        <end position="190"/>
    </location>
</feature>
<dbReference type="PANTHER" id="PTHR47636">
    <property type="entry name" value="TRANSCRIPTIONAL REGULATORY PROTEIN RCO1"/>
    <property type="match status" value="1"/>
</dbReference>
<dbReference type="CDD" id="cd15534">
    <property type="entry name" value="PHD2_PHF12_Rco1"/>
    <property type="match status" value="1"/>
</dbReference>
<dbReference type="InterPro" id="IPR019787">
    <property type="entry name" value="Znf_PHD-finger"/>
</dbReference>
<feature type="region of interest" description="Disordered" evidence="5">
    <location>
        <begin position="1065"/>
        <end position="1114"/>
    </location>
</feature>
<feature type="region of interest" description="Disordered" evidence="5">
    <location>
        <begin position="65"/>
        <end position="84"/>
    </location>
</feature>
<feature type="compositionally biased region" description="Polar residues" evidence="5">
    <location>
        <begin position="467"/>
        <end position="478"/>
    </location>
</feature>
<evidence type="ECO:0000259" key="6">
    <source>
        <dbReference type="PROSITE" id="PS50016"/>
    </source>
</evidence>
<feature type="region of interest" description="Disordered" evidence="5">
    <location>
        <begin position="945"/>
        <end position="974"/>
    </location>
</feature>
<comment type="caution">
    <text evidence="7">The sequence shown here is derived from an EMBL/GenBank/DDBJ whole genome shotgun (WGS) entry which is preliminary data.</text>
</comment>
<evidence type="ECO:0000313" key="7">
    <source>
        <dbReference type="EMBL" id="KAF4505389.1"/>
    </source>
</evidence>
<evidence type="ECO:0000256" key="2">
    <source>
        <dbReference type="ARBA" id="ARBA00022771"/>
    </source>
</evidence>
<dbReference type="PROSITE" id="PS01359">
    <property type="entry name" value="ZF_PHD_1"/>
    <property type="match status" value="1"/>
</dbReference>
<dbReference type="GO" id="GO:0006357">
    <property type="term" value="P:regulation of transcription by RNA polymerase II"/>
    <property type="evidence" value="ECO:0007669"/>
    <property type="project" value="TreeGrafter"/>
</dbReference>
<dbReference type="SMART" id="SM00249">
    <property type="entry name" value="PHD"/>
    <property type="match status" value="2"/>
</dbReference>
<dbReference type="GO" id="GO:0008270">
    <property type="term" value="F:zinc ion binding"/>
    <property type="evidence" value="ECO:0007669"/>
    <property type="project" value="UniProtKB-KW"/>
</dbReference>
<dbReference type="Gene3D" id="3.30.40.10">
    <property type="entry name" value="Zinc/RING finger domain, C3HC4 (zinc finger)"/>
    <property type="match status" value="1"/>
</dbReference>
<dbReference type="SUPFAM" id="SSF57903">
    <property type="entry name" value="FYVE/PHD zinc finger"/>
    <property type="match status" value="2"/>
</dbReference>
<reference evidence="7 8" key="1">
    <citation type="journal article" date="2020" name="Genome Biol. Evol.">
        <title>A new high-quality draft genome assembly of the Chinese cordyceps Ophiocordyceps sinensis.</title>
        <authorList>
            <person name="Shu R."/>
            <person name="Zhang J."/>
            <person name="Meng Q."/>
            <person name="Zhang H."/>
            <person name="Zhou G."/>
            <person name="Li M."/>
            <person name="Wu P."/>
            <person name="Zhao Y."/>
            <person name="Chen C."/>
            <person name="Qin Q."/>
        </authorList>
    </citation>
    <scope>NUCLEOTIDE SEQUENCE [LARGE SCALE GENOMIC DNA]</scope>
    <source>
        <strain evidence="7 8">IOZ07</strain>
    </source>
</reference>
<sequence length="1114" mass="120769">MISSNTRASRSASRYSSPAQPPEPKGSGNEGSRALMARWLEPTVQTKASFEEAGLMRYGVLENMAPLGTMPKPKKPGGEIGSTVRKIILRPSAAGLANATATREAKVSDNHPPQPTSPPPGSPSPPAPPLPARTKSLTPKDKQPEDKQPEDKQPGDKQPGDKQPEDKQPEDKQPEDKQPEDKQPEDKPPEGEYDPNGGARRRRSKRVSLPAKKMRQTPDEEPKDPLAMAKAPTPKKRPPPLEPEERNFADKVVEAAVDEALKHYRYPTAWALRTLYDEKCDDADFVAMVEDVFRQTTDAETRDEFCRLVEEKKREGKKDGQGCYYFVPPTTNSRFTPHKARPAPYASLLHEAEDQDQTADDRRATKRARTSHADTPRKTASSGGVMVKMRTPRSSRSNKHARRGSGSSISSSLSSALSLSSPEGSAASLSPSLGEAAAGEASGAGLADAPKPQPITSRGKRLASSRPAVSNTSESNTSTHDHQGRPRPRHASASTAADDATSMPGRLAASEMFPNLPAKPAKHGTPKTAAPMPDDDENPFWDRRRDARKVTGANSAQESSVRTGQEERVATPPRTTRRTRLSVAAPVSARATRSASKRPIADGERNTSPAAFSWQGDGSPAVGSRPVTPPMLPPAKKQRTGLRVKTSPVKKKGGGTAAGVPRPMGEANSMLNNGAPKDPTSDNDEYCSACGNAGDVVCCDGCPRSFHFECVDMVQSDHLPDEWYCNECLIRRFPSRVPVHKGIFAGALNHLEKSIPRAFSLPKKVQNRFEGVRAGADGDYEDVVTSKAVKKRNGYDEQPDFFKQREDGQAVLCHACQKSASETRAIIPCSACPFHWHIDCLDPPLAVPPVLKTWRCPAHIDDVLMDAPGLAPAHRFRRLKGTQAITPAISRGLKNNGHIEIDWTDQLDQADRSGWPDPPSFGRDYTLPAKGVVLDFIEQLRHRGAGYGSRRHESRRVPYPSPPAQRDDTNPLPGSALERDIDEMQASLTLISLRQKPSEPIDRLTSALISAADDNVLSLMAKSNADNVAVGQLTQDDRQGLRAMLAQIDAMGARIRQVLGEDKPEMAAVSADARTPVSEPPGVNESTKLEPNAPVAEPTPPSTVDHAEGSMELD</sequence>
<feature type="compositionally biased region" description="Basic and acidic residues" evidence="5">
    <location>
        <begin position="540"/>
        <end position="549"/>
    </location>
</feature>
<feature type="compositionally biased region" description="Basic and acidic residues" evidence="5">
    <location>
        <begin position="1105"/>
        <end position="1114"/>
    </location>
</feature>
<proteinExistence type="predicted"/>
<feature type="region of interest" description="Disordered" evidence="5">
    <location>
        <begin position="350"/>
        <end position="682"/>
    </location>
</feature>
<protein>
    <recommendedName>
        <fullName evidence="6">PHD-type domain-containing protein</fullName>
    </recommendedName>
</protein>
<feature type="compositionally biased region" description="Low complexity" evidence="5">
    <location>
        <begin position="404"/>
        <end position="447"/>
    </location>
</feature>
<evidence type="ECO:0000256" key="3">
    <source>
        <dbReference type="ARBA" id="ARBA00022833"/>
    </source>
</evidence>
<keyword evidence="2 4" id="KW-0863">Zinc-finger</keyword>
<keyword evidence="8" id="KW-1185">Reference proteome</keyword>
<feature type="compositionally biased region" description="Low complexity" evidence="5">
    <location>
        <begin position="491"/>
        <end position="502"/>
    </location>
</feature>
<evidence type="ECO:0000256" key="5">
    <source>
        <dbReference type="SAM" id="MobiDB-lite"/>
    </source>
</evidence>
<keyword evidence="3" id="KW-0862">Zinc</keyword>
<dbReference type="InterPro" id="IPR011011">
    <property type="entry name" value="Znf_FYVE_PHD"/>
</dbReference>
<dbReference type="InterPro" id="IPR001965">
    <property type="entry name" value="Znf_PHD"/>
</dbReference>
<feature type="compositionally biased region" description="Low complexity" evidence="5">
    <location>
        <begin position="1"/>
        <end position="18"/>
    </location>
</feature>
<dbReference type="AlphaFoldDB" id="A0A8H4PLV7"/>
<dbReference type="Proteomes" id="UP000557566">
    <property type="component" value="Unassembled WGS sequence"/>
</dbReference>
<name>A0A8H4PLV7_9HYPO</name>
<keyword evidence="1" id="KW-0479">Metal-binding</keyword>
<organism evidence="7 8">
    <name type="scientific">Ophiocordyceps sinensis</name>
    <dbReference type="NCBI Taxonomy" id="72228"/>
    <lineage>
        <taxon>Eukaryota</taxon>
        <taxon>Fungi</taxon>
        <taxon>Dikarya</taxon>
        <taxon>Ascomycota</taxon>
        <taxon>Pezizomycotina</taxon>
        <taxon>Sordariomycetes</taxon>
        <taxon>Hypocreomycetidae</taxon>
        <taxon>Hypocreales</taxon>
        <taxon>Ophiocordycipitaceae</taxon>
        <taxon>Ophiocordyceps</taxon>
    </lineage>
</organism>
<evidence type="ECO:0000256" key="1">
    <source>
        <dbReference type="ARBA" id="ARBA00022723"/>
    </source>
</evidence>
<dbReference type="InterPro" id="IPR052819">
    <property type="entry name" value="Chromatin_regulatory_protein"/>
</dbReference>
<dbReference type="Pfam" id="PF00628">
    <property type="entry name" value="PHD"/>
    <property type="match status" value="2"/>
</dbReference>